<evidence type="ECO:0000256" key="1">
    <source>
        <dbReference type="ARBA" id="ARBA00022630"/>
    </source>
</evidence>
<dbReference type="SUPFAM" id="SSF52218">
    <property type="entry name" value="Flavoproteins"/>
    <property type="match status" value="1"/>
</dbReference>
<sequence>MSRHFVFILGSSRPGGNTEFLTRRAAAALPGDVAQTWLDLRELSLPDFEDIRHDGTREYTVPTGNEKTLLDATLAATDLVIASPLYWYSVSAPVKKYLDYWSAWLRVPGADFRQNMAGRNIWAVSAISEEDPVFAKPLEETLRISGEYMGMTWKGALLGYANRPGDMEQDAKALAAAETFFAG</sequence>
<dbReference type="Pfam" id="PF03358">
    <property type="entry name" value="FMN_red"/>
    <property type="match status" value="1"/>
</dbReference>
<name>A0A9W6STX9_9ACTN</name>
<accession>A0A9W6STX9</accession>
<organism evidence="4 5">
    <name type="scientific">Actinorhabdospora filicis</name>
    <dbReference type="NCBI Taxonomy" id="1785913"/>
    <lineage>
        <taxon>Bacteria</taxon>
        <taxon>Bacillati</taxon>
        <taxon>Actinomycetota</taxon>
        <taxon>Actinomycetes</taxon>
        <taxon>Micromonosporales</taxon>
        <taxon>Micromonosporaceae</taxon>
        <taxon>Actinorhabdospora</taxon>
    </lineage>
</organism>
<dbReference type="Proteomes" id="UP001165079">
    <property type="component" value="Unassembled WGS sequence"/>
</dbReference>
<evidence type="ECO:0000259" key="3">
    <source>
        <dbReference type="Pfam" id="PF03358"/>
    </source>
</evidence>
<gene>
    <name evidence="4" type="ORF">Afil01_54880</name>
</gene>
<dbReference type="EMBL" id="BSTX01000004">
    <property type="protein sequence ID" value="GLZ80681.1"/>
    <property type="molecule type" value="Genomic_DNA"/>
</dbReference>
<proteinExistence type="predicted"/>
<dbReference type="AlphaFoldDB" id="A0A9W6STX9"/>
<protein>
    <submittedName>
        <fullName evidence="4">Flavodoxin</fullName>
    </submittedName>
</protein>
<evidence type="ECO:0000313" key="4">
    <source>
        <dbReference type="EMBL" id="GLZ80681.1"/>
    </source>
</evidence>
<dbReference type="InterPro" id="IPR005025">
    <property type="entry name" value="FMN_Rdtase-like_dom"/>
</dbReference>
<dbReference type="RefSeq" id="WP_285665926.1">
    <property type="nucleotide sequence ID" value="NZ_BSTX01000004.1"/>
</dbReference>
<dbReference type="InterPro" id="IPR029039">
    <property type="entry name" value="Flavoprotein-like_sf"/>
</dbReference>
<comment type="caution">
    <text evidence="4">The sequence shown here is derived from an EMBL/GenBank/DDBJ whole genome shotgun (WGS) entry which is preliminary data.</text>
</comment>
<dbReference type="GO" id="GO:0016491">
    <property type="term" value="F:oxidoreductase activity"/>
    <property type="evidence" value="ECO:0007669"/>
    <property type="project" value="InterPro"/>
</dbReference>
<reference evidence="4" key="1">
    <citation type="submission" date="2023-03" db="EMBL/GenBank/DDBJ databases">
        <title>Actinorhabdospora filicis NBRC 111898.</title>
        <authorList>
            <person name="Ichikawa N."/>
            <person name="Sato H."/>
            <person name="Tonouchi N."/>
        </authorList>
    </citation>
    <scope>NUCLEOTIDE SEQUENCE</scope>
    <source>
        <strain evidence="4">NBRC 111898</strain>
    </source>
</reference>
<dbReference type="PANTHER" id="PTHR43278:SF4">
    <property type="entry name" value="NAD(P)H-DEPENDENT FMN-CONTAINING OXIDOREDUCTASE YWQN-RELATED"/>
    <property type="match status" value="1"/>
</dbReference>
<dbReference type="PANTHER" id="PTHR43278">
    <property type="entry name" value="NAD(P)H-DEPENDENT FMN-CONTAINING OXIDOREDUCTASE YWQN-RELATED"/>
    <property type="match status" value="1"/>
</dbReference>
<evidence type="ECO:0000313" key="5">
    <source>
        <dbReference type="Proteomes" id="UP001165079"/>
    </source>
</evidence>
<dbReference type="Gene3D" id="3.40.50.360">
    <property type="match status" value="1"/>
</dbReference>
<keyword evidence="5" id="KW-1185">Reference proteome</keyword>
<dbReference type="InterPro" id="IPR051796">
    <property type="entry name" value="ISF_SsuE-like"/>
</dbReference>
<evidence type="ECO:0000256" key="2">
    <source>
        <dbReference type="ARBA" id="ARBA00022643"/>
    </source>
</evidence>
<feature type="domain" description="NADPH-dependent FMN reductase-like" evidence="3">
    <location>
        <begin position="6"/>
        <end position="127"/>
    </location>
</feature>
<keyword evidence="2" id="KW-0288">FMN</keyword>
<keyword evidence="1" id="KW-0285">Flavoprotein</keyword>